<feature type="chain" id="PRO_5046516701" evidence="5">
    <location>
        <begin position="28"/>
        <end position="189"/>
    </location>
</feature>
<organism evidence="7 8">
    <name type="scientific">Nonomuraea purpurea</name>
    <dbReference type="NCBI Taxonomy" id="1849276"/>
    <lineage>
        <taxon>Bacteria</taxon>
        <taxon>Bacillati</taxon>
        <taxon>Actinomycetota</taxon>
        <taxon>Actinomycetes</taxon>
        <taxon>Streptosporangiales</taxon>
        <taxon>Streptosporangiaceae</taxon>
        <taxon>Nonomuraea</taxon>
    </lineage>
</organism>
<evidence type="ECO:0000256" key="2">
    <source>
        <dbReference type="ARBA" id="ARBA00023136"/>
    </source>
</evidence>
<feature type="domain" description="OmpA-like" evidence="6">
    <location>
        <begin position="66"/>
        <end position="189"/>
    </location>
</feature>
<dbReference type="InterPro" id="IPR006664">
    <property type="entry name" value="OMP_bac"/>
</dbReference>
<feature type="signal peptide" evidence="5">
    <location>
        <begin position="1"/>
        <end position="27"/>
    </location>
</feature>
<dbReference type="PRINTS" id="PR01021">
    <property type="entry name" value="OMPADOMAIN"/>
</dbReference>
<proteinExistence type="predicted"/>
<keyword evidence="5" id="KW-0732">Signal</keyword>
<dbReference type="InterPro" id="IPR036737">
    <property type="entry name" value="OmpA-like_sf"/>
</dbReference>
<dbReference type="PROSITE" id="PS51123">
    <property type="entry name" value="OMPA_2"/>
    <property type="match status" value="1"/>
</dbReference>
<dbReference type="Proteomes" id="UP001595851">
    <property type="component" value="Unassembled WGS sequence"/>
</dbReference>
<dbReference type="CDD" id="cd07185">
    <property type="entry name" value="OmpA_C-like"/>
    <property type="match status" value="1"/>
</dbReference>
<keyword evidence="8" id="KW-1185">Reference proteome</keyword>
<evidence type="ECO:0000256" key="5">
    <source>
        <dbReference type="SAM" id="SignalP"/>
    </source>
</evidence>
<dbReference type="SUPFAM" id="SSF103088">
    <property type="entry name" value="OmpA-like"/>
    <property type="match status" value="1"/>
</dbReference>
<evidence type="ECO:0000256" key="1">
    <source>
        <dbReference type="ARBA" id="ARBA00004442"/>
    </source>
</evidence>
<accession>A0ABV8G4W2</accession>
<dbReference type="EMBL" id="JBHSBI010000004">
    <property type="protein sequence ID" value="MFC4007377.1"/>
    <property type="molecule type" value="Genomic_DNA"/>
</dbReference>
<name>A0ABV8G4W2_9ACTN</name>
<evidence type="ECO:0000259" key="6">
    <source>
        <dbReference type="PROSITE" id="PS51123"/>
    </source>
</evidence>
<dbReference type="PANTHER" id="PTHR30329">
    <property type="entry name" value="STATOR ELEMENT OF FLAGELLAR MOTOR COMPLEX"/>
    <property type="match status" value="1"/>
</dbReference>
<sequence>MSRFPELGRGLAAVLTLALAVGQPAQATPAPDPEGVFPVDTIRFPVDTIRLTVESLDASESETREDKTVTVTLTSDVLFALDKADVTAKAEARLADVAEKIEKESAGGVIKIVGHTDDQGEKAYNLRLSKRRAEAVRAVLAELLAGKSVTFEATGYGEDKPRVPNLIDNRPSEKNRALNRRVEIVYNAG</sequence>
<dbReference type="PANTHER" id="PTHR30329:SF21">
    <property type="entry name" value="LIPOPROTEIN YIAD-RELATED"/>
    <property type="match status" value="1"/>
</dbReference>
<dbReference type="Gene3D" id="3.30.1330.60">
    <property type="entry name" value="OmpA-like domain"/>
    <property type="match status" value="1"/>
</dbReference>
<protein>
    <submittedName>
        <fullName evidence="7">OmpA family protein</fullName>
    </submittedName>
</protein>
<evidence type="ECO:0000313" key="8">
    <source>
        <dbReference type="Proteomes" id="UP001595851"/>
    </source>
</evidence>
<gene>
    <name evidence="7" type="ORF">ACFOY2_09095</name>
</gene>
<dbReference type="Pfam" id="PF00691">
    <property type="entry name" value="OmpA"/>
    <property type="match status" value="1"/>
</dbReference>
<dbReference type="InterPro" id="IPR050330">
    <property type="entry name" value="Bact_OuterMem_StrucFunc"/>
</dbReference>
<evidence type="ECO:0000256" key="4">
    <source>
        <dbReference type="PROSITE-ProRule" id="PRU00473"/>
    </source>
</evidence>
<dbReference type="InterPro" id="IPR006665">
    <property type="entry name" value="OmpA-like"/>
</dbReference>
<reference evidence="8" key="1">
    <citation type="journal article" date="2019" name="Int. J. Syst. Evol. Microbiol.">
        <title>The Global Catalogue of Microorganisms (GCM) 10K type strain sequencing project: providing services to taxonomists for standard genome sequencing and annotation.</title>
        <authorList>
            <consortium name="The Broad Institute Genomics Platform"/>
            <consortium name="The Broad Institute Genome Sequencing Center for Infectious Disease"/>
            <person name="Wu L."/>
            <person name="Ma J."/>
        </authorList>
    </citation>
    <scope>NUCLEOTIDE SEQUENCE [LARGE SCALE GENOMIC DNA]</scope>
    <source>
        <strain evidence="8">TBRC 1276</strain>
    </source>
</reference>
<comment type="subcellular location">
    <subcellularLocation>
        <location evidence="1">Cell outer membrane</location>
    </subcellularLocation>
</comment>
<dbReference type="RefSeq" id="WP_379527507.1">
    <property type="nucleotide sequence ID" value="NZ_JBHSBI010000004.1"/>
</dbReference>
<keyword evidence="2 4" id="KW-0472">Membrane</keyword>
<comment type="caution">
    <text evidence="7">The sequence shown here is derived from an EMBL/GenBank/DDBJ whole genome shotgun (WGS) entry which is preliminary data.</text>
</comment>
<evidence type="ECO:0000256" key="3">
    <source>
        <dbReference type="ARBA" id="ARBA00023237"/>
    </source>
</evidence>
<keyword evidence="3" id="KW-0998">Cell outer membrane</keyword>
<evidence type="ECO:0000313" key="7">
    <source>
        <dbReference type="EMBL" id="MFC4007377.1"/>
    </source>
</evidence>